<feature type="chain" id="PRO_5008446305" description="1,3-beta-glucanosyltransferase" evidence="7">
    <location>
        <begin position="20"/>
        <end position="596"/>
    </location>
</feature>
<evidence type="ECO:0000256" key="7">
    <source>
        <dbReference type="RuleBase" id="RU361209"/>
    </source>
</evidence>
<dbReference type="GO" id="GO:0030445">
    <property type="term" value="C:yeast-form cell wall"/>
    <property type="evidence" value="ECO:0007669"/>
    <property type="project" value="UniProtKB-ARBA"/>
</dbReference>
<dbReference type="FunFam" id="3.20.20.80:FF:000038">
    <property type="entry name" value="1,3-beta-glucanosyltransferase"/>
    <property type="match status" value="1"/>
</dbReference>
<dbReference type="SMART" id="SM00768">
    <property type="entry name" value="X8"/>
    <property type="match status" value="1"/>
</dbReference>
<dbReference type="GO" id="GO:0042124">
    <property type="term" value="F:1,3-beta-glucanosyltransferase activity"/>
    <property type="evidence" value="ECO:0007669"/>
    <property type="project" value="TreeGrafter"/>
</dbReference>
<dbReference type="Gene3D" id="1.20.58.1040">
    <property type="match status" value="1"/>
</dbReference>
<dbReference type="Gene3D" id="3.20.20.80">
    <property type="entry name" value="Glycosidases"/>
    <property type="match status" value="1"/>
</dbReference>
<sequence>MLSFKGLFVLLILFGTAFGSDSYEFSSSVKHIASPATVEKIRKLTPAIEAYGSKFFYSNNGSQFFIKGIAYQQDFTEYLRRPESLVDLDAPKTQTLCEANFRNGKHFVDPLAWPDICIRDLSYLQELGVNTLRVYSIDPRANHDVCMESLAEAGIYVILDLSNIDCSINRDDPSWDLEIMDCYTSVIDTMAPYDNVLGFFAGNEVNTDVANTYTMPFVKSSIRDIKGYIKRKNIRKIPVGYSSNDDSLTRNNLANYLVCGDNDLAKIDFFGINMYEWCGYSSYATSGYKERTLEMANYPVPVFLSEFGCNLKRPRPFTEVEAIFSKPMTNVWSGAIMYMYFEERNEYGVVKVKGDYITDSVEKLPDFDLLKAQYRNASPKGVNKQDYSPHGSKDIQCPVASEDWKVSEKLPSTPRAPKCDCMMAALKCSIGEVPNRSDLAQIVGYICGEISCHNIVANGTTGWYGEFSDCSFSQKLSYVAQLYYNYHNSTPDACYFEGYGRINAYPNTLEALAMFKTLKGTRCKEELGPVQEISRLITGEPFSSENRDSPQKILVDSRLKNTNLDTSESKAITAKIISKSSLLVNLIAMFIVILST</sequence>
<evidence type="ECO:0000256" key="5">
    <source>
        <dbReference type="ARBA" id="ARBA00023157"/>
    </source>
</evidence>
<feature type="domain" description="X8" evidence="8">
    <location>
        <begin position="426"/>
        <end position="525"/>
    </location>
</feature>
<dbReference type="OrthoDB" id="421038at2759"/>
<dbReference type="Pfam" id="PF03198">
    <property type="entry name" value="Glyco_hydro_72"/>
    <property type="match status" value="1"/>
</dbReference>
<dbReference type="Pfam" id="PF07983">
    <property type="entry name" value="X8"/>
    <property type="match status" value="1"/>
</dbReference>
<dbReference type="GO" id="GO:0005886">
    <property type="term" value="C:plasma membrane"/>
    <property type="evidence" value="ECO:0007669"/>
    <property type="project" value="UniProtKB-SubCell"/>
</dbReference>
<dbReference type="EMBL" id="CP014584">
    <property type="protein sequence ID" value="ANZ73202.1"/>
    <property type="molecule type" value="Genomic_DNA"/>
</dbReference>
<keyword evidence="7" id="KW-0472">Membrane</keyword>
<name>A0A1B2J5F2_PICPA</name>
<reference evidence="9 10" key="1">
    <citation type="submission" date="2016-02" db="EMBL/GenBank/DDBJ databases">
        <title>Comparative genomic and transcriptomic foundation for Pichia pastoris.</title>
        <authorList>
            <person name="Love K.R."/>
            <person name="Shah K.A."/>
            <person name="Whittaker C.A."/>
            <person name="Wu J."/>
            <person name="Bartlett M.C."/>
            <person name="Ma D."/>
            <person name="Leeson R.L."/>
            <person name="Priest M."/>
            <person name="Young S.K."/>
            <person name="Love J.C."/>
        </authorList>
    </citation>
    <scope>NUCLEOTIDE SEQUENCE [LARGE SCALE GENOMIC DNA]</scope>
    <source>
        <strain evidence="9 10">ATCC 28485</strain>
    </source>
</reference>
<keyword evidence="10" id="KW-1185">Reference proteome</keyword>
<evidence type="ECO:0000256" key="3">
    <source>
        <dbReference type="ARBA" id="ARBA00022622"/>
    </source>
</evidence>
<evidence type="ECO:0000313" key="10">
    <source>
        <dbReference type="Proteomes" id="UP000094565"/>
    </source>
</evidence>
<protein>
    <recommendedName>
        <fullName evidence="7">1,3-beta-glucanosyltransferase</fullName>
        <ecNumber evidence="7">2.4.1.-</ecNumber>
    </recommendedName>
</protein>
<dbReference type="EC" id="2.4.1.-" evidence="7"/>
<evidence type="ECO:0000256" key="1">
    <source>
        <dbReference type="ARBA" id="ARBA00004589"/>
    </source>
</evidence>
<keyword evidence="7" id="KW-0808">Transferase</keyword>
<keyword evidence="5" id="KW-1015">Disulfide bond</keyword>
<accession>A0A1B2J5F2</accession>
<keyword evidence="3 7" id="KW-0336">GPI-anchor</keyword>
<feature type="signal peptide" evidence="7">
    <location>
        <begin position="1"/>
        <end position="19"/>
    </location>
</feature>
<dbReference type="GO" id="GO:0071970">
    <property type="term" value="P:fungal-type cell wall (1-&gt;3)-beta-D-glucan biosynthetic process"/>
    <property type="evidence" value="ECO:0007669"/>
    <property type="project" value="TreeGrafter"/>
</dbReference>
<dbReference type="AlphaFoldDB" id="A0A1B2J5F2"/>
<keyword evidence="6" id="KW-0325">Glycoprotein</keyword>
<organism evidence="9 10">
    <name type="scientific">Komagataella pastoris</name>
    <name type="common">Yeast</name>
    <name type="synonym">Pichia pastoris</name>
    <dbReference type="NCBI Taxonomy" id="4922"/>
    <lineage>
        <taxon>Eukaryota</taxon>
        <taxon>Fungi</taxon>
        <taxon>Dikarya</taxon>
        <taxon>Ascomycota</taxon>
        <taxon>Saccharomycotina</taxon>
        <taxon>Pichiomycetes</taxon>
        <taxon>Pichiales</taxon>
        <taxon>Pichiaceae</taxon>
        <taxon>Komagataella</taxon>
    </lineage>
</organism>
<dbReference type="InterPro" id="IPR004886">
    <property type="entry name" value="Glucanosyltransferase"/>
</dbReference>
<dbReference type="GO" id="GO:0098552">
    <property type="term" value="C:side of membrane"/>
    <property type="evidence" value="ECO:0007669"/>
    <property type="project" value="UniProtKB-KW"/>
</dbReference>
<evidence type="ECO:0000313" key="9">
    <source>
        <dbReference type="EMBL" id="ANZ73202.1"/>
    </source>
</evidence>
<comment type="subcellular location">
    <subcellularLocation>
        <location evidence="7">Cell membrane</location>
        <topology evidence="7">Lipid-anchor</topology>
        <topology evidence="7">GPI-anchor</topology>
    </subcellularLocation>
    <subcellularLocation>
        <location evidence="1">Membrane</location>
        <topology evidence="1">Lipid-anchor</topology>
        <topology evidence="1">GPI-anchor</topology>
    </subcellularLocation>
</comment>
<dbReference type="GO" id="GO:0031505">
    <property type="term" value="P:fungal-type cell wall organization"/>
    <property type="evidence" value="ECO:0007669"/>
    <property type="project" value="UniProtKB-ARBA"/>
</dbReference>
<comment type="function">
    <text evidence="7">Splits internally a 1,3-beta-glucan molecule and transfers the newly generated reducing end (the donor) to the non-reducing end of another 1,3-beta-glucan molecule (the acceptor) forming a 1,3-beta linkage, resulting in the elongation of 1,3-beta-glucan chains in the cell wall.</text>
</comment>
<dbReference type="InterPro" id="IPR017853">
    <property type="entry name" value="GH"/>
</dbReference>
<proteinExistence type="inferred from homology"/>
<evidence type="ECO:0000256" key="4">
    <source>
        <dbReference type="ARBA" id="ARBA00022729"/>
    </source>
</evidence>
<evidence type="ECO:0000256" key="2">
    <source>
        <dbReference type="ARBA" id="ARBA00007528"/>
    </source>
</evidence>
<keyword evidence="4 7" id="KW-0732">Signal</keyword>
<dbReference type="SUPFAM" id="SSF51445">
    <property type="entry name" value="(Trans)glycosidases"/>
    <property type="match status" value="1"/>
</dbReference>
<dbReference type="InterPro" id="IPR012946">
    <property type="entry name" value="X8"/>
</dbReference>
<dbReference type="Proteomes" id="UP000094565">
    <property type="component" value="Chromosome 1"/>
</dbReference>
<keyword evidence="7" id="KW-0449">Lipoprotein</keyword>
<dbReference type="PANTHER" id="PTHR31468">
    <property type="entry name" value="1,3-BETA-GLUCANOSYLTRANSFERASE GAS1"/>
    <property type="match status" value="1"/>
</dbReference>
<comment type="similarity">
    <text evidence="2 7">Belongs to the glycosyl hydrolase 72 family.</text>
</comment>
<dbReference type="PANTHER" id="PTHR31468:SF10">
    <property type="entry name" value="1,3-BETA-GLUCANOSYLTRANSFERASE GAS2"/>
    <property type="match status" value="1"/>
</dbReference>
<gene>
    <name evidence="9" type="primary">GAS2</name>
    <name evidence="9" type="ORF">ATY40_BA7500325</name>
</gene>
<evidence type="ECO:0000256" key="6">
    <source>
        <dbReference type="ARBA" id="ARBA00023180"/>
    </source>
</evidence>
<evidence type="ECO:0000259" key="8">
    <source>
        <dbReference type="SMART" id="SM00768"/>
    </source>
</evidence>